<evidence type="ECO:0000313" key="6">
    <source>
        <dbReference type="EMBL" id="NKQ57570.1"/>
    </source>
</evidence>
<evidence type="ECO:0000256" key="4">
    <source>
        <dbReference type="ARBA" id="ARBA00022884"/>
    </source>
</evidence>
<evidence type="ECO:0000256" key="3">
    <source>
        <dbReference type="ARBA" id="ARBA00022691"/>
    </source>
</evidence>
<keyword evidence="1" id="KW-0489">Methyltransferase</keyword>
<keyword evidence="3" id="KW-0949">S-adenosyl-L-methionine</keyword>
<accession>A0ABX1JCR0</accession>
<organism evidence="6 7">
    <name type="scientific">Amycolatopsis acididurans</name>
    <dbReference type="NCBI Taxonomy" id="2724524"/>
    <lineage>
        <taxon>Bacteria</taxon>
        <taxon>Bacillati</taxon>
        <taxon>Actinomycetota</taxon>
        <taxon>Actinomycetes</taxon>
        <taxon>Pseudonocardiales</taxon>
        <taxon>Pseudonocardiaceae</taxon>
        <taxon>Amycolatopsis</taxon>
    </lineage>
</organism>
<comment type="caution">
    <text evidence="6">The sequence shown here is derived from an EMBL/GenBank/DDBJ whole genome shotgun (WGS) entry which is preliminary data.</text>
</comment>
<gene>
    <name evidence="6" type="ORF">HFP15_32370</name>
</gene>
<dbReference type="InterPro" id="IPR020598">
    <property type="entry name" value="rRNA_Ade_methylase_Trfase_N"/>
</dbReference>
<feature type="domain" description="Ribosomal RNA adenine methylase transferase N-terminal" evidence="5">
    <location>
        <begin position="2"/>
        <end position="117"/>
    </location>
</feature>
<evidence type="ECO:0000313" key="7">
    <source>
        <dbReference type="Proteomes" id="UP000715441"/>
    </source>
</evidence>
<reference evidence="6 7" key="1">
    <citation type="submission" date="2020-04" db="EMBL/GenBank/DDBJ databases">
        <title>Novel species.</title>
        <authorList>
            <person name="Teo W.F.A."/>
            <person name="Lipun K."/>
            <person name="Srisuk N."/>
            <person name="Duangmal K."/>
        </authorList>
    </citation>
    <scope>NUCLEOTIDE SEQUENCE [LARGE SCALE GENOMIC DNA]</scope>
    <source>
        <strain evidence="6 7">K13G38</strain>
    </source>
</reference>
<proteinExistence type="predicted"/>
<evidence type="ECO:0000256" key="2">
    <source>
        <dbReference type="ARBA" id="ARBA00022679"/>
    </source>
</evidence>
<dbReference type="SUPFAM" id="SSF53335">
    <property type="entry name" value="S-adenosyl-L-methionine-dependent methyltransferases"/>
    <property type="match status" value="1"/>
</dbReference>
<dbReference type="InterPro" id="IPR029063">
    <property type="entry name" value="SAM-dependent_MTases_sf"/>
</dbReference>
<sequence>MERDAQFVKALRQRFGDRIRVSEADIGDFPLPRGKFTVVASIPYALPTELFRRSLSPQRTRLRTASIIVEWGFAKRLTAARAGDLEQARWAARFGIRLVSRVAAWIDSAHVTVRRNHTMGERALWTLLETVYRSPSRPAKSVLAPAGGKPDRDREGCAEISQLFLLSRFLGCSTGSSQHAARSSLA</sequence>
<dbReference type="InterPro" id="IPR001737">
    <property type="entry name" value="KsgA/Erm"/>
</dbReference>
<name>A0ABX1JCR0_9PSEU</name>
<keyword evidence="7" id="KW-1185">Reference proteome</keyword>
<dbReference type="EMBL" id="JAAXLS010000038">
    <property type="protein sequence ID" value="NKQ57570.1"/>
    <property type="molecule type" value="Genomic_DNA"/>
</dbReference>
<keyword evidence="2" id="KW-0808">Transferase</keyword>
<evidence type="ECO:0000256" key="1">
    <source>
        <dbReference type="ARBA" id="ARBA00022603"/>
    </source>
</evidence>
<dbReference type="Pfam" id="PF00398">
    <property type="entry name" value="RrnaAD"/>
    <property type="match status" value="1"/>
</dbReference>
<protein>
    <recommendedName>
        <fullName evidence="5">Ribosomal RNA adenine methylase transferase N-terminal domain-containing protein</fullName>
    </recommendedName>
</protein>
<dbReference type="Gene3D" id="3.40.50.150">
    <property type="entry name" value="Vaccinia Virus protein VP39"/>
    <property type="match status" value="1"/>
</dbReference>
<keyword evidence="4" id="KW-0694">RNA-binding</keyword>
<dbReference type="SMART" id="SM00650">
    <property type="entry name" value="rADc"/>
    <property type="match status" value="1"/>
</dbReference>
<dbReference type="Proteomes" id="UP000715441">
    <property type="component" value="Unassembled WGS sequence"/>
</dbReference>
<evidence type="ECO:0000259" key="5">
    <source>
        <dbReference type="SMART" id="SM00650"/>
    </source>
</evidence>